<name>A0A8H3J4N9_9LECA</name>
<dbReference type="Proteomes" id="UP000664203">
    <property type="component" value="Unassembled WGS sequence"/>
</dbReference>
<accession>A0A8H3J4N9</accession>
<sequence>MALPSTSWNQETRAVIIHSRSSEGFTSARMSSLEAQFHVNDPCLDIPTLVGLPLWMRQHSWTGPHGDELKPASDIENEIARQLCVSANAESHNFLTAPSLKGDRLVARRDGKDLWTQHLVCLGAFCDAVVREFLLQQSENLSKENGESSLKRSERNARGVVEMGPREKGVRFRSLATRAEFQKYWERWCRRKFGTTGKEAWRVMKGPYDM</sequence>
<keyword evidence="2" id="KW-1185">Reference proteome</keyword>
<evidence type="ECO:0000313" key="1">
    <source>
        <dbReference type="EMBL" id="CAF9940676.1"/>
    </source>
</evidence>
<evidence type="ECO:0000313" key="2">
    <source>
        <dbReference type="Proteomes" id="UP000664203"/>
    </source>
</evidence>
<dbReference type="OrthoDB" id="5288493at2759"/>
<protein>
    <submittedName>
        <fullName evidence="1">Uncharacterized protein</fullName>
    </submittedName>
</protein>
<dbReference type="AlphaFoldDB" id="A0A8H3J4N9"/>
<reference evidence="1" key="1">
    <citation type="submission" date="2021-03" db="EMBL/GenBank/DDBJ databases">
        <authorList>
            <person name="Tagirdzhanova G."/>
        </authorList>
    </citation>
    <scope>NUCLEOTIDE SEQUENCE</scope>
</reference>
<comment type="caution">
    <text evidence="1">The sequence shown here is derived from an EMBL/GenBank/DDBJ whole genome shotgun (WGS) entry which is preliminary data.</text>
</comment>
<gene>
    <name evidence="1" type="ORF">ALECFALPRED_008789</name>
</gene>
<proteinExistence type="predicted"/>
<dbReference type="EMBL" id="CAJPDR010000618">
    <property type="protein sequence ID" value="CAF9940676.1"/>
    <property type="molecule type" value="Genomic_DNA"/>
</dbReference>
<organism evidence="1 2">
    <name type="scientific">Alectoria fallacina</name>
    <dbReference type="NCBI Taxonomy" id="1903189"/>
    <lineage>
        <taxon>Eukaryota</taxon>
        <taxon>Fungi</taxon>
        <taxon>Dikarya</taxon>
        <taxon>Ascomycota</taxon>
        <taxon>Pezizomycotina</taxon>
        <taxon>Lecanoromycetes</taxon>
        <taxon>OSLEUM clade</taxon>
        <taxon>Lecanoromycetidae</taxon>
        <taxon>Lecanorales</taxon>
        <taxon>Lecanorineae</taxon>
        <taxon>Parmeliaceae</taxon>
        <taxon>Alectoria</taxon>
    </lineage>
</organism>